<dbReference type="Proteomes" id="UP000626844">
    <property type="component" value="Unassembled WGS sequence"/>
</dbReference>
<feature type="transmembrane region" description="Helical" evidence="2">
    <location>
        <begin position="21"/>
        <end position="41"/>
    </location>
</feature>
<dbReference type="NCBIfam" id="TIGR04087">
    <property type="entry name" value="YqxM_for_SipW"/>
    <property type="match status" value="1"/>
</dbReference>
<reference evidence="3" key="1">
    <citation type="submission" date="2020-09" db="EMBL/GenBank/DDBJ databases">
        <title>A novel bacterium of genus Bacillus, isolated from South China Sea.</title>
        <authorList>
            <person name="Huang H."/>
            <person name="Mo K."/>
            <person name="Hu Y."/>
        </authorList>
    </citation>
    <scope>NUCLEOTIDE SEQUENCE</scope>
    <source>
        <strain evidence="3">IB182487</strain>
    </source>
</reference>
<feature type="compositionally biased region" description="Polar residues" evidence="1">
    <location>
        <begin position="243"/>
        <end position="256"/>
    </location>
</feature>
<comment type="caution">
    <text evidence="3">The sequence shown here is derived from an EMBL/GenBank/DDBJ whole genome shotgun (WGS) entry which is preliminary data.</text>
</comment>
<feature type="region of interest" description="Disordered" evidence="1">
    <location>
        <begin position="171"/>
        <end position="256"/>
    </location>
</feature>
<keyword evidence="4" id="KW-1185">Reference proteome</keyword>
<evidence type="ECO:0000313" key="4">
    <source>
        <dbReference type="Proteomes" id="UP000626844"/>
    </source>
</evidence>
<keyword evidence="2" id="KW-0812">Transmembrane</keyword>
<keyword evidence="2" id="KW-1133">Transmembrane helix</keyword>
<gene>
    <name evidence="3" type="primary">tapA</name>
    <name evidence="3" type="ORF">IC621_19120</name>
</gene>
<evidence type="ECO:0000256" key="1">
    <source>
        <dbReference type="SAM" id="MobiDB-lite"/>
    </source>
</evidence>
<organism evidence="3 4">
    <name type="scientific">Metabacillus arenae</name>
    <dbReference type="NCBI Taxonomy" id="2771434"/>
    <lineage>
        <taxon>Bacteria</taxon>
        <taxon>Bacillati</taxon>
        <taxon>Bacillota</taxon>
        <taxon>Bacilli</taxon>
        <taxon>Bacillales</taxon>
        <taxon>Bacillaceae</taxon>
        <taxon>Metabacillus</taxon>
    </lineage>
</organism>
<name>A0A926NKB3_9BACI</name>
<keyword evidence="2" id="KW-0472">Membrane</keyword>
<dbReference type="AlphaFoldDB" id="A0A926NKB3"/>
<feature type="compositionally biased region" description="Basic and acidic residues" evidence="1">
    <location>
        <begin position="204"/>
        <end position="222"/>
    </location>
</feature>
<accession>A0A926NKB3</accession>
<protein>
    <submittedName>
        <fullName evidence="3">Amyloid fiber anchoring/assembly protein TapA</fullName>
    </submittedName>
</protein>
<evidence type="ECO:0000313" key="3">
    <source>
        <dbReference type="EMBL" id="MBD1382335.1"/>
    </source>
</evidence>
<feature type="compositionally biased region" description="Basic and acidic residues" evidence="1">
    <location>
        <begin position="171"/>
        <end position="186"/>
    </location>
</feature>
<sequence>MRTIGKEHLSTSKVRKAPAFLIIKIACFYYLLFFILTQLTAPTAASFNDTHKITGLMKAGTWTSSLSFVKNGSGAMGKCEGIYAKLQNSQDSAAVKEPVQYEVYWLPEGNQEKRTVVHSGKIQVPAPGDTVTITYHPTKNGAYIFRSNKTPGHSETEAIWSEDVIVSCKKAEHDNSKSHQRAEDTTTKAPPQSSHPQQVTEQQNSDKEQKHQTKKKTIEKSSPENNHSISEPSPSETNEEPTKNPSETHIPSNETN</sequence>
<proteinExistence type="predicted"/>
<evidence type="ECO:0000256" key="2">
    <source>
        <dbReference type="SAM" id="Phobius"/>
    </source>
</evidence>
<dbReference type="GO" id="GO:0097311">
    <property type="term" value="C:bacterial biofilm matrix"/>
    <property type="evidence" value="ECO:0007669"/>
    <property type="project" value="InterPro"/>
</dbReference>
<feature type="compositionally biased region" description="Polar residues" evidence="1">
    <location>
        <begin position="187"/>
        <end position="203"/>
    </location>
</feature>
<dbReference type="EMBL" id="JACXAI010000029">
    <property type="protein sequence ID" value="MBD1382335.1"/>
    <property type="molecule type" value="Genomic_DNA"/>
</dbReference>
<dbReference type="InterPro" id="IPR023848">
    <property type="entry name" value="TasA"/>
</dbReference>
<dbReference type="RefSeq" id="WP_191160425.1">
    <property type="nucleotide sequence ID" value="NZ_JACXAI010000029.1"/>
</dbReference>